<dbReference type="EMBL" id="JAKCXM010000054">
    <property type="protein sequence ID" value="KAJ0404903.1"/>
    <property type="molecule type" value="Genomic_DNA"/>
</dbReference>
<feature type="compositionally biased region" description="Basic and acidic residues" evidence="3">
    <location>
        <begin position="2541"/>
        <end position="2578"/>
    </location>
</feature>
<dbReference type="PANTHER" id="PTHR48103:SF2">
    <property type="entry name" value="MIDASIN"/>
    <property type="match status" value="1"/>
</dbReference>
<feature type="compositionally biased region" description="Basic and acidic residues" evidence="3">
    <location>
        <begin position="2401"/>
        <end position="2411"/>
    </location>
</feature>
<sequence length="2938" mass="329383">MADQASSSSQLHMASELVTLPDVLLEKLDKRRTTATEMVQQKTLYLSELEDTSNNRQVLDFFAEDANDEHESTRIGRDAPILLFDMREGAELVKQLVSLQLAPLREHELARQELAVVAKLLRVINMAQVVLPTQSSSSVSADSMMKLVRSIQAVLREMESMLDALIELGLRSPATYFPYQDIVWFGHAFLTADWSDDEVVSERVVAELRDFMDVAKSNLNGVLYGFHNFLRHNSFNDTERIALEVFDTQNKMRQRQRSKARKATVDGDLLEHTRVVPGWPRLLQSVGSAVMLRNIAEVAVNDSACATIETQVRLLRMEKLKEMLRRGDGTIRNADSEPLRSTVALLQELFITTVMAFESTIEPAVWQDVCETLRPQLVGESVMWTLQDQDRTELLRALRSSRDEAFVQLVDVLVAPLLQSINSAAASVKQSGASTFFAVGEGLVLLGLWRFLLLIPSSPVDPVTKPIIKKEMLMARVAMLALAQSADGAIERTTPRPIPLGYETHHTEVKALADEVRHVAAFALQRYNPEAPANRSSGTHSPPTPVSMSAFGDLFRDLLRFQKTIMPSEKLLGMLSVVRSGLTNQSKSRQVLRELEMFQGTTESFLAQLEKKFAGSFYDIVEPIAAAVSAVKDGISMLMSHIHHLQIQREIPRAEKEGLALSLLQFPHVADRRDEGDLEDVERLVRMVGSQAAGLVSSRPQAGRTSGNDIALLHVALNKLVARLSQNVATPSPNSLRVKDAVAVLSQSRSVFDLFLSKWQEQKDLEEQRRKEEEALFKYKTRTLDIESEDQLLEQEYRQQFPDFVSKDFHAFLTPEQQDAAAASLNGNEITSTADGGVWISDSLLDELCTFHLTIYASTPNAKAAPSHTKKSLIDAFVHCFSLAVNMRGTINALDSQRVERSAIASSLFAASLVQSRLTGRGNVPASSVLNSDYIRGIDFHRDPFVQEAVLVAQPLQDLLTKVQRLLALWPEHAILQQLVLIADRIRNFEIRSPLVRTLTAVELLVRKAQEWESYAAREYSIAAELSALSGLITRWRKLELYSWPHLLYVKERQHRTAAQKTWINMYSLLTGQFEGDIEELSMASTSKKELEWLHLNEWTRWLFDVQVAAKTTSTSLVKTEGEKDLKTWRRELFATLDAYIRTCPMGQFETRLLIVYAFCCQLSLERWSAGEEAHAPKQGLANVLYHLYRYYAQHMGFLDNQWSGLKAPIQRQLLEFVKICRWDEQTYYSLAESAEKSHRKLMKFIRDYDAVLTVNVQTVIDASSDSGITKEGGYSGITATRNELSKFGDGVVVPEIETTPVAEASEESEGSEVKPSESKKSVVADELDVDRDNAPIVLAHVNKSASPELINASLSSYAEKMMHLTKRISKFTMKQILSTESVTARQRSRETCEELCSTIFYRLQLFQHDSNSKDGPKLPKGAKKKALIDLLAELKAQGLSYHRAHLPAQQQEMEELFALDVPDVENCLNADGFDEAAAAPVQMTPKGKKPKKSKKNQRIDTIEKGSPLWLWQRADGYYYRFVNQLSSLRFSAMTQFSHDLSSSEVDRMNGYAENMLYRMLQHRQLLHAAAMGHEKLVFCLYRLRQMQAWRDAYMVNASNSQQCDVRVAADWQKHQQESVAQLRAPLRELEILVTQVLHSDGLAKDAATPKSPLTAVVAKEKFEQLYRLLDEISATFDLVDKESGRPLQVATGVPAIPFHSSLSSDTEERDGDAGLVSFAHPTRRVHGVSPTVAQEMEAPVTIMPVSPSTLLSNRLKFEQVHETLGGLQMAFSAIAPTESFDSLLSATSDIVASETAFEKQSTGAGPRKIAPTKAGDAEHSAKEFAAAYDKLVETILVAIQELTKPTQPSEDTASTNDDSSVSLRDQLTSVTTAMKNARIDSIATQLAALLNLVDKQFNAYIAPTSATTEWLEALTQSLSLLQTLEMAIVDVRGISRQLMADFLVAHKSVAKLDYVLIRIFRNLFQHGFCRSAEEQGDESGDGSGQKMKFEDDVEGTGMGEGEGKKDVSHEIEDEEQLLGLKGDEQQDQKPPENGEKPEDTGLEMQNDFDGTMQDVPEDENKDDDDRDDQDEEELDREMGEFDQDDENVVDEKKWGDDSDDDEDNIDKQNEKFEENSRMDGSEPIEDEIRGKDDEQDDAKKKKDEKPAAADEKDAPKDQSKEDDDDGDGDDDGEDDGEQNDPINDDFEDNYEEKHDNVDPNSRDGEEENEQQGGEDGGDDLPENMQLDGDDGDDGDDADGADVDDAMDEDPNDADSGDDADGEAADREDADEEAKEEEEETPDNSVQLGAGGFDEDAQPPEEEEDNAEPEKNEAEQENPNEQQKSSSTVAGTQSKDGADELEAEDEAMENDDDADASCDEKDDANEQNESKNTQSSRAQQETGDDDKQEWRPTTEADQQDEQPKRDRRKQEPNPYRNPQSAQEHWKRRIEMIKREKDASNDATDESDPAKESATAELLDDDEEMEDAQHALAPAQENQVMNQNQPTENEEKDERDDQPDGFGASAMEIEDNEDDPMDGSKEDEDEETDESTKESLPPASAEPDRDHEVDKDRAFEKKASEDERANESDNEVKDQKASDADIDMMDEDNERDGKMALPQAGETKRKENSTVDETEEDLDRPMPKLLSAEEVAALRDELDTSIANWSRNDQVARGAELWGKYTAITMGASQRLCEQLRLVLEPMLRAKLEGDFRTGKRINMRKVIPYIASQFRKDKIWMRRTRPSKRQYQIMVAIDDSESMADNHAGRLALEAMTTLCKAMSQLEVGELSIVKFGQDIQLLHAFDSPFTDDAGSRVITQFGFQQKKTNMITTLDAILQVLDTAKQNSSAASSSVEFTQIVFLISDGRFDTDGRTRIKKLIEKALEQQQLIVLLVVDQAENQANSILETKSVTFNKGKVEMVPYLENYPFPYYVILPTSVLLPEILSDSLRQWFEMLQMRS</sequence>
<feature type="compositionally biased region" description="Acidic residues" evidence="3">
    <location>
        <begin position="2579"/>
        <end position="2589"/>
    </location>
</feature>
<evidence type="ECO:0000256" key="2">
    <source>
        <dbReference type="ARBA" id="ARBA00022840"/>
    </source>
</evidence>
<dbReference type="PROSITE" id="PS50234">
    <property type="entry name" value="VWFA"/>
    <property type="match status" value="1"/>
</dbReference>
<feature type="compositionally biased region" description="Acidic residues" evidence="3">
    <location>
        <begin position="2216"/>
        <end position="2282"/>
    </location>
</feature>
<organism evidence="5 6">
    <name type="scientific">Pythium insidiosum</name>
    <name type="common">Pythiosis disease agent</name>
    <dbReference type="NCBI Taxonomy" id="114742"/>
    <lineage>
        <taxon>Eukaryota</taxon>
        <taxon>Sar</taxon>
        <taxon>Stramenopiles</taxon>
        <taxon>Oomycota</taxon>
        <taxon>Peronosporomycetes</taxon>
        <taxon>Pythiales</taxon>
        <taxon>Pythiaceae</taxon>
        <taxon>Pythium</taxon>
    </lineage>
</organism>
<feature type="compositionally biased region" description="Acidic residues" evidence="3">
    <location>
        <begin position="2507"/>
        <end position="2528"/>
    </location>
</feature>
<dbReference type="GO" id="GO:0000027">
    <property type="term" value="P:ribosomal large subunit assembly"/>
    <property type="evidence" value="ECO:0007669"/>
    <property type="project" value="TreeGrafter"/>
</dbReference>
<reference evidence="5" key="1">
    <citation type="submission" date="2021-12" db="EMBL/GenBank/DDBJ databases">
        <title>Prjna785345.</title>
        <authorList>
            <person name="Rujirawat T."/>
            <person name="Krajaejun T."/>
        </authorList>
    </citation>
    <scope>NUCLEOTIDE SEQUENCE</scope>
    <source>
        <strain evidence="5">Pi057C3</strain>
    </source>
</reference>
<name>A0AAD5LNL4_PYTIN</name>
<protein>
    <recommendedName>
        <fullName evidence="4">VWFA domain-containing protein</fullName>
    </recommendedName>
</protein>
<keyword evidence="6" id="KW-1185">Reference proteome</keyword>
<feature type="compositionally biased region" description="Basic and acidic residues" evidence="3">
    <location>
        <begin position="2106"/>
        <end position="2160"/>
    </location>
</feature>
<feature type="compositionally biased region" description="Polar residues" evidence="3">
    <location>
        <begin position="2475"/>
        <end position="2486"/>
    </location>
</feature>
<feature type="region of interest" description="Disordered" evidence="3">
    <location>
        <begin position="1974"/>
        <end position="2617"/>
    </location>
</feature>
<dbReference type="GO" id="GO:0000055">
    <property type="term" value="P:ribosomal large subunit export from nucleus"/>
    <property type="evidence" value="ECO:0007669"/>
    <property type="project" value="TreeGrafter"/>
</dbReference>
<feature type="compositionally biased region" description="Acidic residues" evidence="3">
    <location>
        <begin position="2161"/>
        <end position="2191"/>
    </location>
</feature>
<dbReference type="GO" id="GO:0030687">
    <property type="term" value="C:preribosome, large subunit precursor"/>
    <property type="evidence" value="ECO:0007669"/>
    <property type="project" value="TreeGrafter"/>
</dbReference>
<evidence type="ECO:0000256" key="1">
    <source>
        <dbReference type="ARBA" id="ARBA00022741"/>
    </source>
</evidence>
<dbReference type="GO" id="GO:0005524">
    <property type="term" value="F:ATP binding"/>
    <property type="evidence" value="ECO:0007669"/>
    <property type="project" value="UniProtKB-KW"/>
</dbReference>
<feature type="compositionally biased region" description="Basic and acidic residues" evidence="3">
    <location>
        <begin position="2428"/>
        <end position="2439"/>
    </location>
</feature>
<evidence type="ECO:0000259" key="4">
    <source>
        <dbReference type="PROSITE" id="PS50234"/>
    </source>
</evidence>
<dbReference type="GO" id="GO:0005634">
    <property type="term" value="C:nucleus"/>
    <property type="evidence" value="ECO:0007669"/>
    <property type="project" value="TreeGrafter"/>
</dbReference>
<feature type="compositionally biased region" description="Basic and acidic residues" evidence="3">
    <location>
        <begin position="1312"/>
        <end position="1322"/>
    </location>
</feature>
<dbReference type="FunFam" id="3.40.50.410:FF:000092">
    <property type="entry name" value="Midasin"/>
    <property type="match status" value="1"/>
</dbReference>
<feature type="region of interest" description="Disordered" evidence="3">
    <location>
        <begin position="1798"/>
        <end position="1817"/>
    </location>
</feature>
<feature type="compositionally biased region" description="Acidic residues" evidence="3">
    <location>
        <begin position="2056"/>
        <end position="2089"/>
    </location>
</feature>
<dbReference type="InterPro" id="IPR036465">
    <property type="entry name" value="vWFA_dom_sf"/>
</dbReference>
<keyword evidence="1" id="KW-0547">Nucleotide-binding</keyword>
<feature type="compositionally biased region" description="Basic and acidic residues" evidence="3">
    <location>
        <begin position="2192"/>
        <end position="2204"/>
    </location>
</feature>
<evidence type="ECO:0000256" key="3">
    <source>
        <dbReference type="SAM" id="MobiDB-lite"/>
    </source>
</evidence>
<feature type="compositionally biased region" description="Basic and acidic residues" evidence="3">
    <location>
        <begin position="2022"/>
        <end position="2040"/>
    </location>
</feature>
<feature type="compositionally biased region" description="Acidic residues" evidence="3">
    <location>
        <begin position="2487"/>
        <end position="2498"/>
    </location>
</feature>
<dbReference type="Proteomes" id="UP001209570">
    <property type="component" value="Unassembled WGS sequence"/>
</dbReference>
<dbReference type="PANTHER" id="PTHR48103">
    <property type="entry name" value="MIDASIN-RELATED"/>
    <property type="match status" value="1"/>
</dbReference>
<feature type="compositionally biased region" description="Basic and acidic residues" evidence="3">
    <location>
        <begin position="2002"/>
        <end position="2011"/>
    </location>
</feature>
<proteinExistence type="predicted"/>
<gene>
    <name evidence="5" type="ORF">P43SY_001815</name>
</gene>
<feature type="compositionally biased region" description="Acidic residues" evidence="3">
    <location>
        <begin position="2339"/>
        <end position="2366"/>
    </location>
</feature>
<feature type="domain" description="VWFA" evidence="4">
    <location>
        <begin position="2728"/>
        <end position="2922"/>
    </location>
</feature>
<evidence type="ECO:0000313" key="6">
    <source>
        <dbReference type="Proteomes" id="UP001209570"/>
    </source>
</evidence>
<feature type="compositionally biased region" description="Polar residues" evidence="3">
    <location>
        <begin position="2325"/>
        <end position="2335"/>
    </location>
</feature>
<evidence type="ECO:0000313" key="5">
    <source>
        <dbReference type="EMBL" id="KAJ0404903.1"/>
    </source>
</evidence>
<comment type="caution">
    <text evidence="5">The sequence shown here is derived from an EMBL/GenBank/DDBJ whole genome shotgun (WGS) entry which is preliminary data.</text>
</comment>
<dbReference type="Gene3D" id="3.40.50.410">
    <property type="entry name" value="von Willebrand factor, type A domain"/>
    <property type="match status" value="1"/>
</dbReference>
<keyword evidence="2" id="KW-0067">ATP-binding</keyword>
<accession>A0AAD5LNL4</accession>
<feature type="compositionally biased region" description="Polar residues" evidence="3">
    <location>
        <begin position="2370"/>
        <end position="2381"/>
    </location>
</feature>
<dbReference type="SUPFAM" id="SSF53300">
    <property type="entry name" value="vWA-like"/>
    <property type="match status" value="1"/>
</dbReference>
<feature type="region of interest" description="Disordered" evidence="3">
    <location>
        <begin position="1302"/>
        <end position="1322"/>
    </location>
</feature>
<feature type="compositionally biased region" description="Acidic residues" evidence="3">
    <location>
        <begin position="2293"/>
        <end position="2307"/>
    </location>
</feature>
<dbReference type="InterPro" id="IPR002035">
    <property type="entry name" value="VWF_A"/>
</dbReference>